<dbReference type="Proteomes" id="UP000601435">
    <property type="component" value="Unassembled WGS sequence"/>
</dbReference>
<reference evidence="3" key="1">
    <citation type="submission" date="2021-02" db="EMBL/GenBank/DDBJ databases">
        <authorList>
            <person name="Dougan E. K."/>
            <person name="Rhodes N."/>
            <person name="Thang M."/>
            <person name="Chan C."/>
        </authorList>
    </citation>
    <scope>NUCLEOTIDE SEQUENCE</scope>
</reference>
<comment type="caution">
    <text evidence="3">The sequence shown here is derived from an EMBL/GenBank/DDBJ whole genome shotgun (WGS) entry which is preliminary data.</text>
</comment>
<feature type="region of interest" description="Disordered" evidence="1">
    <location>
        <begin position="303"/>
        <end position="323"/>
    </location>
</feature>
<accession>A0A812S2T7</accession>
<organism evidence="3 4">
    <name type="scientific">Symbiodinium necroappetens</name>
    <dbReference type="NCBI Taxonomy" id="1628268"/>
    <lineage>
        <taxon>Eukaryota</taxon>
        <taxon>Sar</taxon>
        <taxon>Alveolata</taxon>
        <taxon>Dinophyceae</taxon>
        <taxon>Suessiales</taxon>
        <taxon>Symbiodiniaceae</taxon>
        <taxon>Symbiodinium</taxon>
    </lineage>
</organism>
<dbReference type="Pfam" id="PF00226">
    <property type="entry name" value="DnaJ"/>
    <property type="match status" value="1"/>
</dbReference>
<feature type="region of interest" description="Disordered" evidence="1">
    <location>
        <begin position="54"/>
        <end position="131"/>
    </location>
</feature>
<sequence length="805" mass="86140">MTPDASHLAAFCQAAAANVAAGHAVPAPAAPRQECRGQRPSGFGFLDCLGRHGIDHPGPEKSNPGPAPCFDKRRSHEFRTEEEEEELCRNSSMPNVHSVLGPPSGDSLPSRPEPDQDAPKERSCRRNGWDPHFSFPSYSEDHFDIKGCKAAGAHAGESGASSRAASTPSSPPESSPSEGESGGSSAGSHLSSGPNSSVSSKDMPDVTKTAPKVRSDCGTVASDSKAFDVHEASTKQRRASISLPLVLLPSHDASKSSVGSTPGSSGSSLKRRDSTSSLLRRRRTSTLGLLQQELAEPLKGSISRSKVPDHWLPPSDAEAGSLERSELGAEATAEVRRWLLGHTSGQQCSQVILDRALTVLSNFKLASGCELEVLGGPLGALVGGYSDADWLFSEVFKKHPSDAIRESFALLGFRNRFDGDWSSTSVEEISLVYRRMCLRGHPSRGGSPKDYLKLQVAMELIKAFCGDAGPLQVDRRIQAHASLPEGPDAGTAEASHFVLSDLSLARELQLSAAEASKEASQLSAEHLEEMNRALDEYILRQMCFKSEIVDEIARLHEDSAYAILGVSSSATDAEIKKAYRLIAMQCHPDKGGDKEDFQELTNAYEKIMEQRRSADDRGFKEHGHEHSEGEEPTPVHGKSQAKPRKKESSTCTSEDEEDGQADKADGDTAREAKRAAQEDTTLLEKASKAAEEASRYAKTAAEFAHQAAEAAEAVRRDQEQGGRETLIKSVAHSAIVYTLTVVKAVRAVGYATLDVAAQCRAAAKRNPDAVSCAEHAVSAMSLGLEALNSALSCAEVTEITAAELQ</sequence>
<dbReference type="CDD" id="cd06257">
    <property type="entry name" value="DnaJ"/>
    <property type="match status" value="1"/>
</dbReference>
<feature type="compositionally biased region" description="Low complexity" evidence="1">
    <location>
        <begin position="150"/>
        <end position="168"/>
    </location>
</feature>
<feature type="domain" description="J" evidence="2">
    <location>
        <begin position="559"/>
        <end position="623"/>
    </location>
</feature>
<dbReference type="OrthoDB" id="444300at2759"/>
<proteinExistence type="predicted"/>
<feature type="non-terminal residue" evidence="3">
    <location>
        <position position="805"/>
    </location>
</feature>
<dbReference type="SUPFAM" id="SSF46565">
    <property type="entry name" value="Chaperone J-domain"/>
    <property type="match status" value="1"/>
</dbReference>
<dbReference type="PRINTS" id="PR00625">
    <property type="entry name" value="JDOMAIN"/>
</dbReference>
<dbReference type="PROSITE" id="PS50076">
    <property type="entry name" value="DNAJ_2"/>
    <property type="match status" value="1"/>
</dbReference>
<feature type="compositionally biased region" description="Basic and acidic residues" evidence="1">
    <location>
        <begin position="611"/>
        <end position="629"/>
    </location>
</feature>
<dbReference type="PANTHER" id="PTHR24074">
    <property type="entry name" value="CO-CHAPERONE PROTEIN DJLA"/>
    <property type="match status" value="1"/>
</dbReference>
<dbReference type="EMBL" id="CAJNJA010020564">
    <property type="protein sequence ID" value="CAE7461845.1"/>
    <property type="molecule type" value="Genomic_DNA"/>
</dbReference>
<evidence type="ECO:0000313" key="4">
    <source>
        <dbReference type="Proteomes" id="UP000601435"/>
    </source>
</evidence>
<dbReference type="Gene3D" id="1.10.287.110">
    <property type="entry name" value="DnaJ domain"/>
    <property type="match status" value="1"/>
</dbReference>
<name>A0A812S2T7_9DINO</name>
<feature type="compositionally biased region" description="Low complexity" evidence="1">
    <location>
        <begin position="255"/>
        <end position="268"/>
    </location>
</feature>
<protein>
    <submittedName>
        <fullName evidence="3">DJA6 protein</fullName>
    </submittedName>
</protein>
<dbReference type="AlphaFoldDB" id="A0A812S2T7"/>
<dbReference type="SMART" id="SM00271">
    <property type="entry name" value="DnaJ"/>
    <property type="match status" value="1"/>
</dbReference>
<feature type="compositionally biased region" description="Low complexity" evidence="1">
    <location>
        <begin position="186"/>
        <end position="200"/>
    </location>
</feature>
<dbReference type="InterPro" id="IPR050817">
    <property type="entry name" value="DjlA_DnaK_co-chaperone"/>
</dbReference>
<feature type="region of interest" description="Disordered" evidence="1">
    <location>
        <begin position="611"/>
        <end position="680"/>
    </location>
</feature>
<dbReference type="InterPro" id="IPR001623">
    <property type="entry name" value="DnaJ_domain"/>
</dbReference>
<evidence type="ECO:0000313" key="3">
    <source>
        <dbReference type="EMBL" id="CAE7461845.1"/>
    </source>
</evidence>
<feature type="compositionally biased region" description="Basic and acidic residues" evidence="1">
    <location>
        <begin position="660"/>
        <end position="677"/>
    </location>
</feature>
<feature type="region of interest" description="Disordered" evidence="1">
    <location>
        <begin position="150"/>
        <end position="229"/>
    </location>
</feature>
<feature type="region of interest" description="Disordered" evidence="1">
    <location>
        <begin position="251"/>
        <end position="282"/>
    </location>
</feature>
<gene>
    <name evidence="3" type="primary">DJA6</name>
    <name evidence="3" type="ORF">SNEC2469_LOCUS12923</name>
</gene>
<evidence type="ECO:0000259" key="2">
    <source>
        <dbReference type="PROSITE" id="PS50076"/>
    </source>
</evidence>
<dbReference type="InterPro" id="IPR036869">
    <property type="entry name" value="J_dom_sf"/>
</dbReference>
<feature type="compositionally biased region" description="Basic and acidic residues" evidence="1">
    <location>
        <begin position="112"/>
        <end position="129"/>
    </location>
</feature>
<evidence type="ECO:0000256" key="1">
    <source>
        <dbReference type="SAM" id="MobiDB-lite"/>
    </source>
</evidence>
<feature type="compositionally biased region" description="Basic and acidic residues" evidence="1">
    <location>
        <begin position="70"/>
        <end position="79"/>
    </location>
</feature>
<keyword evidence="4" id="KW-1185">Reference proteome</keyword>